<comment type="caution">
    <text evidence="1">The sequence shown here is derived from an EMBL/GenBank/DDBJ whole genome shotgun (WGS) entry which is preliminary data.</text>
</comment>
<dbReference type="EMBL" id="PZQS01000012">
    <property type="protein sequence ID" value="PVD20781.1"/>
    <property type="molecule type" value="Genomic_DNA"/>
</dbReference>
<proteinExistence type="predicted"/>
<name>A0A2T7NHY0_POMCA</name>
<evidence type="ECO:0000313" key="1">
    <source>
        <dbReference type="EMBL" id="PVD20781.1"/>
    </source>
</evidence>
<dbReference type="Proteomes" id="UP000245119">
    <property type="component" value="Linkage Group LG12"/>
</dbReference>
<accession>A0A2T7NHY0</accession>
<sequence length="236" mass="26274">MLPTGNDVILSFFDLRLRSRSRSNAVTSGSDTSSLDSAHIRTARAREVRLMAEKQDADCTLLLDSSDFFDPPAWVPGRYLQFADFSSTDEQSTLWPVSLPAEMQEDVRLYIPKVASSSTSRYHTADVSEQKSSACGDVRCHDLSDNTVLPDLLSVTSQSSHVITYRTQANDVRTHARAHMRTCANLRADKYLWPVQSQPFIPIPVNKRTPPAQCADSGEVVSDTWHPVDYPADLVD</sequence>
<evidence type="ECO:0000313" key="2">
    <source>
        <dbReference type="Proteomes" id="UP000245119"/>
    </source>
</evidence>
<keyword evidence="2" id="KW-1185">Reference proteome</keyword>
<gene>
    <name evidence="1" type="ORF">C0Q70_18942</name>
</gene>
<dbReference type="AlphaFoldDB" id="A0A2T7NHY0"/>
<organism evidence="1 2">
    <name type="scientific">Pomacea canaliculata</name>
    <name type="common">Golden apple snail</name>
    <dbReference type="NCBI Taxonomy" id="400727"/>
    <lineage>
        <taxon>Eukaryota</taxon>
        <taxon>Metazoa</taxon>
        <taxon>Spiralia</taxon>
        <taxon>Lophotrochozoa</taxon>
        <taxon>Mollusca</taxon>
        <taxon>Gastropoda</taxon>
        <taxon>Caenogastropoda</taxon>
        <taxon>Architaenioglossa</taxon>
        <taxon>Ampullarioidea</taxon>
        <taxon>Ampullariidae</taxon>
        <taxon>Pomacea</taxon>
    </lineage>
</organism>
<reference evidence="1 2" key="1">
    <citation type="submission" date="2018-04" db="EMBL/GenBank/DDBJ databases">
        <title>The genome of golden apple snail Pomacea canaliculata provides insight into stress tolerance and invasive adaptation.</title>
        <authorList>
            <person name="Liu C."/>
            <person name="Liu B."/>
            <person name="Ren Y."/>
            <person name="Zhang Y."/>
            <person name="Wang H."/>
            <person name="Li S."/>
            <person name="Jiang F."/>
            <person name="Yin L."/>
            <person name="Zhang G."/>
            <person name="Qian W."/>
            <person name="Fan W."/>
        </authorList>
    </citation>
    <scope>NUCLEOTIDE SEQUENCE [LARGE SCALE GENOMIC DNA]</scope>
    <source>
        <strain evidence="1">SZHN2017</strain>
        <tissue evidence="1">Muscle</tissue>
    </source>
</reference>
<protein>
    <submittedName>
        <fullName evidence="1">Uncharacterized protein</fullName>
    </submittedName>
</protein>